<feature type="region of interest" description="Disordered" evidence="1">
    <location>
        <begin position="254"/>
        <end position="310"/>
    </location>
</feature>
<evidence type="ECO:0000256" key="1">
    <source>
        <dbReference type="SAM" id="MobiDB-lite"/>
    </source>
</evidence>
<feature type="compositionally biased region" description="Basic and acidic residues" evidence="1">
    <location>
        <begin position="127"/>
        <end position="141"/>
    </location>
</feature>
<name>F4W6D5_ACREC</name>
<sequence length="310" mass="32930">MTVLAIGHGCGCAICATVSSRLPVFRVVTPDRLLTSDNDFENRAPSLCEQRRVGVHNVRTQTRSGRPVAAAAATACGVKNTCAAKHAAILRSVGRPKEASISPLIDRSAGASDKILSSFWSCPTHRRPSDGPHASCERQGEGDSPLPAARGPPTSWAQRRYLAEGKSLLDHPHRLLVAGAWATLFQGAHRRSAPALRTSPPLRLGEAKDSAKSDLGSTGIHHADRGVGPTWVVSVLRKQSTALSGGRVNAGVRRRTFTPEHVSSGRIRGPRRGPVILCERDNNSGNDDADADADADDADDDGGDTQCPQW</sequence>
<keyword evidence="3" id="KW-1185">Reference proteome</keyword>
<gene>
    <name evidence="2" type="ORF">G5I_01029</name>
</gene>
<accession>F4W6D5</accession>
<feature type="region of interest" description="Disordered" evidence="1">
    <location>
        <begin position="122"/>
        <end position="154"/>
    </location>
</feature>
<dbReference type="EMBL" id="GL887707">
    <property type="protein sequence ID" value="EGI70270.1"/>
    <property type="molecule type" value="Genomic_DNA"/>
</dbReference>
<protein>
    <submittedName>
        <fullName evidence="2">Uncharacterized protein</fullName>
    </submittedName>
</protein>
<feature type="region of interest" description="Disordered" evidence="1">
    <location>
        <begin position="191"/>
        <end position="222"/>
    </location>
</feature>
<proteinExistence type="predicted"/>
<feature type="compositionally biased region" description="Low complexity" evidence="1">
    <location>
        <begin position="262"/>
        <end position="276"/>
    </location>
</feature>
<feature type="compositionally biased region" description="Acidic residues" evidence="1">
    <location>
        <begin position="287"/>
        <end position="303"/>
    </location>
</feature>
<reference evidence="2" key="1">
    <citation type="submission" date="2011-02" db="EMBL/GenBank/DDBJ databases">
        <title>The genome of the leaf-cutting ant Acromyrmex echinatior suggests key adaptations to social evolution and fungus farming.</title>
        <authorList>
            <person name="Nygaard S."/>
            <person name="Zhang G."/>
        </authorList>
    </citation>
    <scope>NUCLEOTIDE SEQUENCE</scope>
</reference>
<dbReference type="Proteomes" id="UP000007755">
    <property type="component" value="Unassembled WGS sequence"/>
</dbReference>
<dbReference type="AlphaFoldDB" id="F4W6D5"/>
<dbReference type="InParanoid" id="F4W6D5"/>
<organism evidence="3">
    <name type="scientific">Acromyrmex echinatior</name>
    <name type="common">Panamanian leafcutter ant</name>
    <name type="synonym">Acromyrmex octospinosus echinatior</name>
    <dbReference type="NCBI Taxonomy" id="103372"/>
    <lineage>
        <taxon>Eukaryota</taxon>
        <taxon>Metazoa</taxon>
        <taxon>Ecdysozoa</taxon>
        <taxon>Arthropoda</taxon>
        <taxon>Hexapoda</taxon>
        <taxon>Insecta</taxon>
        <taxon>Pterygota</taxon>
        <taxon>Neoptera</taxon>
        <taxon>Endopterygota</taxon>
        <taxon>Hymenoptera</taxon>
        <taxon>Apocrita</taxon>
        <taxon>Aculeata</taxon>
        <taxon>Formicoidea</taxon>
        <taxon>Formicidae</taxon>
        <taxon>Myrmicinae</taxon>
        <taxon>Acromyrmex</taxon>
    </lineage>
</organism>
<evidence type="ECO:0000313" key="3">
    <source>
        <dbReference type="Proteomes" id="UP000007755"/>
    </source>
</evidence>
<evidence type="ECO:0000313" key="2">
    <source>
        <dbReference type="EMBL" id="EGI70270.1"/>
    </source>
</evidence>